<dbReference type="PIRSF" id="PIRSF000524">
    <property type="entry name" value="SPT"/>
    <property type="match status" value="1"/>
</dbReference>
<dbReference type="SUPFAM" id="SSF53383">
    <property type="entry name" value="PLP-dependent transferases"/>
    <property type="match status" value="1"/>
</dbReference>
<feature type="domain" description="Aminotransferase class V" evidence="9">
    <location>
        <begin position="237"/>
        <end position="401"/>
    </location>
</feature>
<feature type="modified residue" description="N6-(pyridoxal phosphate)lysine" evidence="6">
    <location>
        <position position="261"/>
    </location>
</feature>
<keyword evidence="11" id="KW-1185">Reference proteome</keyword>
<evidence type="ECO:0000256" key="5">
    <source>
        <dbReference type="PIRSR" id="PIRSR000524-1"/>
    </source>
</evidence>
<evidence type="ECO:0000313" key="11">
    <source>
        <dbReference type="Proteomes" id="UP000218231"/>
    </source>
</evidence>
<dbReference type="PROSITE" id="PS00595">
    <property type="entry name" value="AA_TRANSFER_CLASS_5"/>
    <property type="match status" value="1"/>
</dbReference>
<evidence type="ECO:0000256" key="7">
    <source>
        <dbReference type="RuleBase" id="RU004075"/>
    </source>
</evidence>
<dbReference type="GO" id="GO:0005777">
    <property type="term" value="C:peroxisome"/>
    <property type="evidence" value="ECO:0007669"/>
    <property type="project" value="TreeGrafter"/>
</dbReference>
<feature type="domain" description="Aminotransferase class V" evidence="9">
    <location>
        <begin position="75"/>
        <end position="218"/>
    </location>
</feature>
<dbReference type="STRING" id="2018661.A0A2A2K0P7"/>
<dbReference type="Gene3D" id="3.40.640.10">
    <property type="entry name" value="Type I PLP-dependent aspartate aminotransferase-like (Major domain)"/>
    <property type="match status" value="2"/>
</dbReference>
<dbReference type="EMBL" id="LIAE01009904">
    <property type="protein sequence ID" value="PAV67596.1"/>
    <property type="molecule type" value="Genomic_DNA"/>
</dbReference>
<evidence type="ECO:0000256" key="1">
    <source>
        <dbReference type="ARBA" id="ARBA00001933"/>
    </source>
</evidence>
<dbReference type="Pfam" id="PF00266">
    <property type="entry name" value="Aminotran_5"/>
    <property type="match status" value="2"/>
</dbReference>
<organism evidence="10 11">
    <name type="scientific">Diploscapter pachys</name>
    <dbReference type="NCBI Taxonomy" id="2018661"/>
    <lineage>
        <taxon>Eukaryota</taxon>
        <taxon>Metazoa</taxon>
        <taxon>Ecdysozoa</taxon>
        <taxon>Nematoda</taxon>
        <taxon>Chromadorea</taxon>
        <taxon>Rhabditida</taxon>
        <taxon>Rhabditina</taxon>
        <taxon>Rhabditomorpha</taxon>
        <taxon>Rhabditoidea</taxon>
        <taxon>Rhabditidae</taxon>
        <taxon>Diploscapter</taxon>
    </lineage>
</organism>
<evidence type="ECO:0000256" key="4">
    <source>
        <dbReference type="PIRNR" id="PIRNR000524"/>
    </source>
</evidence>
<dbReference type="GO" id="GO:0004760">
    <property type="term" value="F:L-serine-pyruvate transaminase activity"/>
    <property type="evidence" value="ECO:0007669"/>
    <property type="project" value="TreeGrafter"/>
</dbReference>
<dbReference type="Gene3D" id="3.90.1150.10">
    <property type="entry name" value="Aspartate Aminotransferase, domain 1"/>
    <property type="match status" value="1"/>
</dbReference>
<dbReference type="Proteomes" id="UP000218231">
    <property type="component" value="Unassembled WGS sequence"/>
</dbReference>
<feature type="binding site" evidence="5">
    <location>
        <position position="411"/>
    </location>
    <ligand>
        <name>substrate</name>
    </ligand>
</feature>
<evidence type="ECO:0000259" key="9">
    <source>
        <dbReference type="Pfam" id="PF00266"/>
    </source>
</evidence>
<gene>
    <name evidence="10" type="ORF">WR25_02337</name>
</gene>
<evidence type="ECO:0000313" key="10">
    <source>
        <dbReference type="EMBL" id="PAV67596.1"/>
    </source>
</evidence>
<dbReference type="InterPro" id="IPR015422">
    <property type="entry name" value="PyrdxlP-dep_Trfase_small"/>
</dbReference>
<dbReference type="PANTHER" id="PTHR21152">
    <property type="entry name" value="AMINOTRANSFERASE CLASS V"/>
    <property type="match status" value="1"/>
</dbReference>
<comment type="catalytic activity">
    <reaction evidence="4">
        <text>glyoxylate + L-alanine = glycine + pyruvate</text>
        <dbReference type="Rhea" id="RHEA:24248"/>
        <dbReference type="ChEBI" id="CHEBI:15361"/>
        <dbReference type="ChEBI" id="CHEBI:36655"/>
        <dbReference type="ChEBI" id="CHEBI:57305"/>
        <dbReference type="ChEBI" id="CHEBI:57972"/>
        <dbReference type="EC" id="2.6.1.44"/>
    </reaction>
</comment>
<evidence type="ECO:0000256" key="3">
    <source>
        <dbReference type="ARBA" id="ARBA00022898"/>
    </source>
</evidence>
<dbReference type="InterPro" id="IPR015421">
    <property type="entry name" value="PyrdxlP-dep_Trfase_major"/>
</dbReference>
<dbReference type="AlphaFoldDB" id="A0A2A2K0P7"/>
<dbReference type="GO" id="GO:0019265">
    <property type="term" value="P:glycine biosynthetic process, by transamination of glyoxylate"/>
    <property type="evidence" value="ECO:0007669"/>
    <property type="project" value="TreeGrafter"/>
</dbReference>
<comment type="cofactor">
    <cofactor evidence="1 4 6 8">
        <name>pyridoxal 5'-phosphate</name>
        <dbReference type="ChEBI" id="CHEBI:597326"/>
    </cofactor>
</comment>
<name>A0A2A2K0P7_9BILA</name>
<comment type="similarity">
    <text evidence="2 4 7">Belongs to the class-V pyridoxal-phosphate-dependent aminotransferase family.</text>
</comment>
<dbReference type="InterPro" id="IPR024169">
    <property type="entry name" value="SP_NH2Trfase/AEP_transaminase"/>
</dbReference>
<protein>
    <recommendedName>
        <fullName evidence="4">Alanine--glyoxylate aminotransferase</fullName>
        <ecNumber evidence="4">2.6.1.44</ecNumber>
    </recommendedName>
</protein>
<evidence type="ECO:0000256" key="8">
    <source>
        <dbReference type="RuleBase" id="RU004504"/>
    </source>
</evidence>
<comment type="caution">
    <text evidence="10">The sequence shown here is derived from an EMBL/GenBank/DDBJ whole genome shotgun (WGS) entry which is preliminary data.</text>
</comment>
<dbReference type="PANTHER" id="PTHR21152:SF40">
    <property type="entry name" value="ALANINE--GLYOXYLATE AMINOTRANSFERASE"/>
    <property type="match status" value="1"/>
</dbReference>
<evidence type="ECO:0000256" key="6">
    <source>
        <dbReference type="PIRSR" id="PIRSR000524-50"/>
    </source>
</evidence>
<dbReference type="GO" id="GO:0008453">
    <property type="term" value="F:alanine-glyoxylate transaminase activity"/>
    <property type="evidence" value="ECO:0007669"/>
    <property type="project" value="UniProtKB-EC"/>
</dbReference>
<dbReference type="OrthoDB" id="7403325at2759"/>
<dbReference type="InterPro" id="IPR020578">
    <property type="entry name" value="Aminotrans_V_PyrdxlP_BS"/>
</dbReference>
<dbReference type="InterPro" id="IPR015424">
    <property type="entry name" value="PyrdxlP-dep_Trfase"/>
</dbReference>
<keyword evidence="3 4" id="KW-0663">Pyridoxal phosphate</keyword>
<proteinExistence type="inferred from homology"/>
<accession>A0A2A2K0P7</accession>
<reference evidence="10 11" key="1">
    <citation type="journal article" date="2017" name="Curr. Biol.">
        <title>Genome architecture and evolution of a unichromosomal asexual nematode.</title>
        <authorList>
            <person name="Fradin H."/>
            <person name="Zegar C."/>
            <person name="Gutwein M."/>
            <person name="Lucas J."/>
            <person name="Kovtun M."/>
            <person name="Corcoran D."/>
            <person name="Baugh L.R."/>
            <person name="Kiontke K."/>
            <person name="Gunsalus K."/>
            <person name="Fitch D.H."/>
            <person name="Piano F."/>
        </authorList>
    </citation>
    <scope>NUCLEOTIDE SEQUENCE [LARGE SCALE GENOMIC DNA]</scope>
    <source>
        <strain evidence="10">PF1309</strain>
    </source>
</reference>
<evidence type="ECO:0000256" key="2">
    <source>
        <dbReference type="ARBA" id="ARBA00009236"/>
    </source>
</evidence>
<dbReference type="EC" id="2.6.1.44" evidence="4"/>
<dbReference type="InterPro" id="IPR000192">
    <property type="entry name" value="Aminotrans_V_dom"/>
</dbReference>
<sequence length="442" mass="48754">MAARITLIRVPLFARSFSAFQAKTAQYQEKSETMSSNLIPPPDVLKEPIKIPPRQLFGPGPSNMPDAVAHTQSMSLLGHLHPEFLKVMHDVRDGLKYLFQTTNDFTMCASGTGHSGMECAFLNLLERGESLLCVTTGLWGRRAESLGQRLGLQTFVVEAPQGEVVSVEEISKAIEQHKPTAMFVCIGESSTGIVQPIQGLSEACKKHNTLLIADTVSRSSNKSDIFPKKKQSYFFQVASIGAEPFKMDEWGVDCVYSATQKVLNAPPGLAPISFSKRAMDKIRNRKTKVASFYFDALELGNYWGCDGQITRYHHTAPISSVYAIRSALSIIANESLEHSWERHKTNVKLLHSLLEENGFECFVQKPENRLACLTVVKVPQGVDGKKVTASLLGKGLEIANGLGESAAKLWRIGTFGGNSDEQKIRNVVKMLKDEVQNPTNKL</sequence>